<evidence type="ECO:0000313" key="1">
    <source>
        <dbReference type="EMBL" id="KAG1812405.1"/>
    </source>
</evidence>
<dbReference type="RefSeq" id="XP_041190550.1">
    <property type="nucleotide sequence ID" value="XM_041333125.1"/>
</dbReference>
<dbReference type="GeneID" id="64627142"/>
<protein>
    <submittedName>
        <fullName evidence="1">Uncharacterized protein</fullName>
    </submittedName>
</protein>
<accession>A0A9P7E712</accession>
<dbReference type="OrthoDB" id="3183574at2759"/>
<dbReference type="AlphaFoldDB" id="A0A9P7E712"/>
<sequence>MLHLVEEGYTIAEKICSNSQDGVRQLCDREDGEWGKRMDIIMIHWNCVIAPILQFHSTVAMNYITAESNVGMNPEWKYLWEKGKFVYPCLHIEDERNPFTVRAPMKYTERGFKLYADLFKFGQHECKTSTQFPHAMRTTVHDRMFYWSVNTVMTIGMTTAACAACRSRYDSSEVANVSREVTG</sequence>
<gene>
    <name evidence="1" type="ORF">BJ212DRAFT_1301430</name>
</gene>
<reference evidence="1" key="1">
    <citation type="journal article" date="2020" name="New Phytol.">
        <title>Comparative genomics reveals dynamic genome evolution in host specialist ectomycorrhizal fungi.</title>
        <authorList>
            <person name="Lofgren L.A."/>
            <person name="Nguyen N.H."/>
            <person name="Vilgalys R."/>
            <person name="Ruytinx J."/>
            <person name="Liao H.L."/>
            <person name="Branco S."/>
            <person name="Kuo A."/>
            <person name="LaButti K."/>
            <person name="Lipzen A."/>
            <person name="Andreopoulos W."/>
            <person name="Pangilinan J."/>
            <person name="Riley R."/>
            <person name="Hundley H."/>
            <person name="Na H."/>
            <person name="Barry K."/>
            <person name="Grigoriev I.V."/>
            <person name="Stajich J.E."/>
            <person name="Kennedy P.G."/>
        </authorList>
    </citation>
    <scope>NUCLEOTIDE SEQUENCE</scope>
    <source>
        <strain evidence="1">MN1</strain>
    </source>
</reference>
<proteinExistence type="predicted"/>
<keyword evidence="2" id="KW-1185">Reference proteome</keyword>
<name>A0A9P7E712_9AGAM</name>
<comment type="caution">
    <text evidence="1">The sequence shown here is derived from an EMBL/GenBank/DDBJ whole genome shotgun (WGS) entry which is preliminary data.</text>
</comment>
<organism evidence="1 2">
    <name type="scientific">Suillus subaureus</name>
    <dbReference type="NCBI Taxonomy" id="48587"/>
    <lineage>
        <taxon>Eukaryota</taxon>
        <taxon>Fungi</taxon>
        <taxon>Dikarya</taxon>
        <taxon>Basidiomycota</taxon>
        <taxon>Agaricomycotina</taxon>
        <taxon>Agaricomycetes</taxon>
        <taxon>Agaricomycetidae</taxon>
        <taxon>Boletales</taxon>
        <taxon>Suillineae</taxon>
        <taxon>Suillaceae</taxon>
        <taxon>Suillus</taxon>
    </lineage>
</organism>
<dbReference type="EMBL" id="JABBWG010000026">
    <property type="protein sequence ID" value="KAG1812405.1"/>
    <property type="molecule type" value="Genomic_DNA"/>
</dbReference>
<dbReference type="Proteomes" id="UP000807769">
    <property type="component" value="Unassembled WGS sequence"/>
</dbReference>
<evidence type="ECO:0000313" key="2">
    <source>
        <dbReference type="Proteomes" id="UP000807769"/>
    </source>
</evidence>